<feature type="region of interest" description="Disordered" evidence="5">
    <location>
        <begin position="218"/>
        <end position="250"/>
    </location>
</feature>
<feature type="non-terminal residue" evidence="7">
    <location>
        <position position="1"/>
    </location>
</feature>
<dbReference type="PROSITE" id="PS51192">
    <property type="entry name" value="HELICASE_ATP_BIND_1"/>
    <property type="match status" value="1"/>
</dbReference>
<evidence type="ECO:0000256" key="5">
    <source>
        <dbReference type="SAM" id="MobiDB-lite"/>
    </source>
</evidence>
<feature type="compositionally biased region" description="Pro residues" evidence="5">
    <location>
        <begin position="469"/>
        <end position="481"/>
    </location>
</feature>
<dbReference type="Pfam" id="PF00270">
    <property type="entry name" value="DEAD"/>
    <property type="match status" value="1"/>
</dbReference>
<keyword evidence="2" id="KW-0378">Hydrolase</keyword>
<accession>A0ABN9QV69</accession>
<evidence type="ECO:0000313" key="8">
    <source>
        <dbReference type="Proteomes" id="UP001189429"/>
    </source>
</evidence>
<dbReference type="InterPro" id="IPR014001">
    <property type="entry name" value="Helicase_ATP-bd"/>
</dbReference>
<keyword evidence="1" id="KW-0547">Nucleotide-binding</keyword>
<feature type="region of interest" description="Disordered" evidence="5">
    <location>
        <begin position="466"/>
        <end position="493"/>
    </location>
</feature>
<evidence type="ECO:0000256" key="2">
    <source>
        <dbReference type="ARBA" id="ARBA00022801"/>
    </source>
</evidence>
<sequence length="493" mass="55741">GLLLCLGTPLGRARRARHARRARRDAVQERAQPSRGAAQDRPPIGRPPKGFKVPPPRRMSPREQELLGALGEQQWSARWRSDSAKGKKPNSWWGARQRDMELRREPEASLDGKRMSDLADYLDRDGPNFVSSQRSSPGVEDDPFDEVIREDVEQRRARFRHVDRRSLGSPDDPGTAPKKLRAAVWEADEMWRLYKKRIALEDTPARFPTYRKAHDWEQRVREGRAGPGGARSGTETSTPSESPDSNGDDFFSQKLWSEIPSMSSEMVDLAVKLRLPRPSRVQNRTYNTLATGKNAVIADHAGSGKTLAYLLPLLQRHVMRTNPDDHRLKLLVIAPTSDLAKQIRDVARVVSVNGPRQFWVHSFITHENDRDRQLGHMEHGVDVAIFTPGRLRWFLYKEKKGLLDLSAVKAVVFDEADQLLSENCEIKVTIDDIRQKVSTASTQWVFVTATLGEEVRQTLDEFEALPSVTPLPLPGQPPPPRGLKWHTGPGLHK</sequence>
<feature type="region of interest" description="Disordered" evidence="5">
    <location>
        <begin position="1"/>
        <end position="111"/>
    </location>
</feature>
<dbReference type="Proteomes" id="UP001189429">
    <property type="component" value="Unassembled WGS sequence"/>
</dbReference>
<evidence type="ECO:0000256" key="3">
    <source>
        <dbReference type="ARBA" id="ARBA00022806"/>
    </source>
</evidence>
<evidence type="ECO:0000313" key="7">
    <source>
        <dbReference type="EMBL" id="CAK0810198.1"/>
    </source>
</evidence>
<reference evidence="7" key="1">
    <citation type="submission" date="2023-10" db="EMBL/GenBank/DDBJ databases">
        <authorList>
            <person name="Chen Y."/>
            <person name="Shah S."/>
            <person name="Dougan E. K."/>
            <person name="Thang M."/>
            <person name="Chan C."/>
        </authorList>
    </citation>
    <scope>NUCLEOTIDE SEQUENCE [LARGE SCALE GENOMIC DNA]</scope>
</reference>
<evidence type="ECO:0000256" key="1">
    <source>
        <dbReference type="ARBA" id="ARBA00022741"/>
    </source>
</evidence>
<dbReference type="InterPro" id="IPR027417">
    <property type="entry name" value="P-loop_NTPase"/>
</dbReference>
<keyword evidence="4" id="KW-0067">ATP-binding</keyword>
<dbReference type="SMART" id="SM00487">
    <property type="entry name" value="DEXDc"/>
    <property type="match status" value="1"/>
</dbReference>
<dbReference type="EMBL" id="CAUYUJ010004586">
    <property type="protein sequence ID" value="CAK0810198.1"/>
    <property type="molecule type" value="Genomic_DNA"/>
</dbReference>
<evidence type="ECO:0000256" key="4">
    <source>
        <dbReference type="ARBA" id="ARBA00022840"/>
    </source>
</evidence>
<organism evidence="7 8">
    <name type="scientific">Prorocentrum cordatum</name>
    <dbReference type="NCBI Taxonomy" id="2364126"/>
    <lineage>
        <taxon>Eukaryota</taxon>
        <taxon>Sar</taxon>
        <taxon>Alveolata</taxon>
        <taxon>Dinophyceae</taxon>
        <taxon>Prorocentrales</taxon>
        <taxon>Prorocentraceae</taxon>
        <taxon>Prorocentrum</taxon>
    </lineage>
</organism>
<protein>
    <recommendedName>
        <fullName evidence="6">Helicase ATP-binding domain-containing protein</fullName>
    </recommendedName>
</protein>
<dbReference type="Gene3D" id="3.40.50.300">
    <property type="entry name" value="P-loop containing nucleotide triphosphate hydrolases"/>
    <property type="match status" value="1"/>
</dbReference>
<name>A0ABN9QV69_9DINO</name>
<feature type="non-terminal residue" evidence="7">
    <location>
        <position position="493"/>
    </location>
</feature>
<keyword evidence="8" id="KW-1185">Reference proteome</keyword>
<feature type="compositionally biased region" description="Basic residues" evidence="5">
    <location>
        <begin position="12"/>
        <end position="23"/>
    </location>
</feature>
<dbReference type="InterPro" id="IPR011545">
    <property type="entry name" value="DEAD/DEAH_box_helicase_dom"/>
</dbReference>
<keyword evidence="3" id="KW-0347">Helicase</keyword>
<evidence type="ECO:0000259" key="6">
    <source>
        <dbReference type="PROSITE" id="PS51192"/>
    </source>
</evidence>
<gene>
    <name evidence="7" type="ORF">PCOR1329_LOCUS15230</name>
</gene>
<dbReference type="SUPFAM" id="SSF52540">
    <property type="entry name" value="P-loop containing nucleoside triphosphate hydrolases"/>
    <property type="match status" value="1"/>
</dbReference>
<feature type="compositionally biased region" description="Low complexity" evidence="5">
    <location>
        <begin position="234"/>
        <end position="243"/>
    </location>
</feature>
<feature type="compositionally biased region" description="Basic and acidic residues" evidence="5">
    <location>
        <begin position="96"/>
        <end position="111"/>
    </location>
</feature>
<feature type="region of interest" description="Disordered" evidence="5">
    <location>
        <begin position="124"/>
        <end position="143"/>
    </location>
</feature>
<dbReference type="PANTHER" id="PTHR47960">
    <property type="entry name" value="DEAD-BOX ATP-DEPENDENT RNA HELICASE 50"/>
    <property type="match status" value="1"/>
</dbReference>
<comment type="caution">
    <text evidence="7">The sequence shown here is derived from an EMBL/GenBank/DDBJ whole genome shotgun (WGS) entry which is preliminary data.</text>
</comment>
<feature type="domain" description="Helicase ATP-binding" evidence="6">
    <location>
        <begin position="286"/>
        <end position="469"/>
    </location>
</feature>
<proteinExistence type="predicted"/>